<feature type="compositionally biased region" description="Low complexity" evidence="5">
    <location>
        <begin position="71"/>
        <end position="84"/>
    </location>
</feature>
<feature type="compositionally biased region" description="Basic and acidic residues" evidence="5">
    <location>
        <begin position="202"/>
        <end position="213"/>
    </location>
</feature>
<dbReference type="PANTHER" id="PTHR13767:SF2">
    <property type="entry name" value="PSEUDOURIDYLATE SYNTHASE TRUB1"/>
    <property type="match status" value="1"/>
</dbReference>
<evidence type="ECO:0000256" key="4">
    <source>
        <dbReference type="ARBA" id="ARBA00023235"/>
    </source>
</evidence>
<feature type="region of interest" description="Disordered" evidence="5">
    <location>
        <begin position="54"/>
        <end position="125"/>
    </location>
</feature>
<dbReference type="PANTHER" id="PTHR13767">
    <property type="entry name" value="TRNA-PSEUDOURIDINE SYNTHASE"/>
    <property type="match status" value="1"/>
</dbReference>
<comment type="caution">
    <text evidence="7">The sequence shown here is derived from an EMBL/GenBank/DDBJ whole genome shotgun (WGS) entry which is preliminary data.</text>
</comment>
<feature type="compositionally biased region" description="Basic residues" evidence="5">
    <location>
        <begin position="97"/>
        <end position="108"/>
    </location>
</feature>
<dbReference type="InterPro" id="IPR014780">
    <property type="entry name" value="tRNA_psdUridine_synth_TruB"/>
</dbReference>
<evidence type="ECO:0000256" key="5">
    <source>
        <dbReference type="SAM" id="MobiDB-lite"/>
    </source>
</evidence>
<proteinExistence type="inferred from homology"/>
<organism evidence="7 8">
    <name type="scientific">Platanthera guangdongensis</name>
    <dbReference type="NCBI Taxonomy" id="2320717"/>
    <lineage>
        <taxon>Eukaryota</taxon>
        <taxon>Viridiplantae</taxon>
        <taxon>Streptophyta</taxon>
        <taxon>Embryophyta</taxon>
        <taxon>Tracheophyta</taxon>
        <taxon>Spermatophyta</taxon>
        <taxon>Magnoliopsida</taxon>
        <taxon>Liliopsida</taxon>
        <taxon>Asparagales</taxon>
        <taxon>Orchidaceae</taxon>
        <taxon>Orchidoideae</taxon>
        <taxon>Orchideae</taxon>
        <taxon>Orchidinae</taxon>
        <taxon>Platanthera</taxon>
    </lineage>
</organism>
<evidence type="ECO:0000259" key="6">
    <source>
        <dbReference type="Pfam" id="PF01509"/>
    </source>
</evidence>
<dbReference type="InterPro" id="IPR020103">
    <property type="entry name" value="PsdUridine_synth_cat_dom_sf"/>
</dbReference>
<dbReference type="HAMAP" id="MF_01080">
    <property type="entry name" value="TruB_bact"/>
    <property type="match status" value="1"/>
</dbReference>
<evidence type="ECO:0000313" key="8">
    <source>
        <dbReference type="Proteomes" id="UP001412067"/>
    </source>
</evidence>
<feature type="compositionally biased region" description="Polar residues" evidence="5">
    <location>
        <begin position="191"/>
        <end position="201"/>
    </location>
</feature>
<feature type="domain" description="Pseudouridine synthase II N-terminal" evidence="6">
    <location>
        <begin position="313"/>
        <end position="443"/>
    </location>
</feature>
<keyword evidence="3" id="KW-0819">tRNA processing</keyword>
<keyword evidence="7" id="KW-0687">Ribonucleoprotein</keyword>
<dbReference type="SUPFAM" id="SSF55120">
    <property type="entry name" value="Pseudouridine synthase"/>
    <property type="match status" value="1"/>
</dbReference>
<protein>
    <recommendedName>
        <fullName evidence="2">tRNA pseudouridine(55) synthase</fullName>
        <ecNumber evidence="2">5.4.99.25</ecNumber>
    </recommendedName>
</protein>
<keyword evidence="4" id="KW-0413">Isomerase</keyword>
<dbReference type="EMBL" id="JBBWWR010000021">
    <property type="protein sequence ID" value="KAK8938223.1"/>
    <property type="molecule type" value="Genomic_DNA"/>
</dbReference>
<sequence length="516" mass="58120">MPLASSRPLSIFVSSLVKSSFILQPCIKPSSFSLRPFSSSTPYPLYYELIDYQPGNRRPRRHPKPSSVATSISESNFESSSSSPGDPPEDSEPMDRAKRRYYRKRQKRMYGESGSDSDSGRRSADDDFVELKPEIVDFPRLHAREQEIYFYDAFALPWEKDKHYRMVYQLEKKYFPEHSLDKAFVDPATESSLQAEATSQSEKGKRSPKKNVDKERDERALMFFDEEKCKEAKTKDGGGDVSEKKVEEFFKFLKKVPNAEGGRVVAAPEDSGEPFLSSRRLGLPARWDGPFGTVVLVDKPKGWTSFTVCGKLRRLVKVQKVGHAGTLDPMATGLLIVCVGKATKIVDRYQGMTKGYSGIFRLGEATSTWDANSPVIQREPWEHIKDYEIRKVSASFRGEIWQVPPMFSAIKVGGERMYDKARRGEMLELSPRRITIFEFDIERSLEDSSSAGSFHSSPHSCGLSLALAEHTSDPSVQISERLLAGGGCAGRGAMVVTRREATDSRRQTKRRIRSGK</sequence>
<dbReference type="NCBIfam" id="TIGR00431">
    <property type="entry name" value="TruB"/>
    <property type="match status" value="1"/>
</dbReference>
<comment type="similarity">
    <text evidence="1">Belongs to the pseudouridine synthase TruB family.</text>
</comment>
<dbReference type="InterPro" id="IPR002501">
    <property type="entry name" value="PsdUridine_synth_N"/>
</dbReference>
<dbReference type="Gene3D" id="3.30.2350.10">
    <property type="entry name" value="Pseudouridine synthase"/>
    <property type="match status" value="1"/>
</dbReference>
<evidence type="ECO:0000313" key="7">
    <source>
        <dbReference type="EMBL" id="KAK8938223.1"/>
    </source>
</evidence>
<dbReference type="GO" id="GO:1990904">
    <property type="term" value="C:ribonucleoprotein complex"/>
    <property type="evidence" value="ECO:0007669"/>
    <property type="project" value="UniProtKB-KW"/>
</dbReference>
<name>A0ABR2LEC0_9ASPA</name>
<evidence type="ECO:0000256" key="3">
    <source>
        <dbReference type="ARBA" id="ARBA00022694"/>
    </source>
</evidence>
<feature type="region of interest" description="Disordered" evidence="5">
    <location>
        <begin position="191"/>
        <end position="213"/>
    </location>
</feature>
<reference evidence="7 8" key="1">
    <citation type="journal article" date="2022" name="Nat. Plants">
        <title>Genomes of leafy and leafless Platanthera orchids illuminate the evolution of mycoheterotrophy.</title>
        <authorList>
            <person name="Li M.H."/>
            <person name="Liu K.W."/>
            <person name="Li Z."/>
            <person name="Lu H.C."/>
            <person name="Ye Q.L."/>
            <person name="Zhang D."/>
            <person name="Wang J.Y."/>
            <person name="Li Y.F."/>
            <person name="Zhong Z.M."/>
            <person name="Liu X."/>
            <person name="Yu X."/>
            <person name="Liu D.K."/>
            <person name="Tu X.D."/>
            <person name="Liu B."/>
            <person name="Hao Y."/>
            <person name="Liao X.Y."/>
            <person name="Jiang Y.T."/>
            <person name="Sun W.H."/>
            <person name="Chen J."/>
            <person name="Chen Y.Q."/>
            <person name="Ai Y."/>
            <person name="Zhai J.W."/>
            <person name="Wu S.S."/>
            <person name="Zhou Z."/>
            <person name="Hsiao Y.Y."/>
            <person name="Wu W.L."/>
            <person name="Chen Y.Y."/>
            <person name="Lin Y.F."/>
            <person name="Hsu J.L."/>
            <person name="Li C.Y."/>
            <person name="Wang Z.W."/>
            <person name="Zhao X."/>
            <person name="Zhong W.Y."/>
            <person name="Ma X.K."/>
            <person name="Ma L."/>
            <person name="Huang J."/>
            <person name="Chen G.Z."/>
            <person name="Huang M.Z."/>
            <person name="Huang L."/>
            <person name="Peng D.H."/>
            <person name="Luo Y.B."/>
            <person name="Zou S.Q."/>
            <person name="Chen S.P."/>
            <person name="Lan S."/>
            <person name="Tsai W.C."/>
            <person name="Van de Peer Y."/>
            <person name="Liu Z.J."/>
        </authorList>
    </citation>
    <scope>NUCLEOTIDE SEQUENCE [LARGE SCALE GENOMIC DNA]</scope>
    <source>
        <strain evidence="7">Lor288</strain>
    </source>
</reference>
<dbReference type="Proteomes" id="UP001412067">
    <property type="component" value="Unassembled WGS sequence"/>
</dbReference>
<dbReference type="EC" id="5.4.99.25" evidence="2"/>
<keyword evidence="8" id="KW-1185">Reference proteome</keyword>
<gene>
    <name evidence="7" type="primary">CBF5</name>
    <name evidence="7" type="ORF">KSP40_PGU006869</name>
</gene>
<accession>A0ABR2LEC0</accession>
<dbReference type="Pfam" id="PF01509">
    <property type="entry name" value="TruB_N"/>
    <property type="match status" value="1"/>
</dbReference>
<evidence type="ECO:0000256" key="1">
    <source>
        <dbReference type="ARBA" id="ARBA00008999"/>
    </source>
</evidence>
<evidence type="ECO:0000256" key="2">
    <source>
        <dbReference type="ARBA" id="ARBA00012787"/>
    </source>
</evidence>